<gene>
    <name evidence="1" type="ORF">HTAM1171_LOCUS1849</name>
</gene>
<organism evidence="1">
    <name type="scientific">Helicotheca tamesis</name>
    <dbReference type="NCBI Taxonomy" id="374047"/>
    <lineage>
        <taxon>Eukaryota</taxon>
        <taxon>Sar</taxon>
        <taxon>Stramenopiles</taxon>
        <taxon>Ochrophyta</taxon>
        <taxon>Bacillariophyta</taxon>
        <taxon>Mediophyceae</taxon>
        <taxon>Lithodesmiophycidae</taxon>
        <taxon>Lithodesmiales</taxon>
        <taxon>Lithodesmiaceae</taxon>
        <taxon>Helicotheca</taxon>
    </lineage>
</organism>
<accession>A0A7S2GW88</accession>
<proteinExistence type="predicted"/>
<evidence type="ECO:0000313" key="1">
    <source>
        <dbReference type="EMBL" id="CAD9473351.1"/>
    </source>
</evidence>
<name>A0A7S2GW88_9STRA</name>
<dbReference type="AlphaFoldDB" id="A0A7S2GW88"/>
<sequence length="380" mass="42716">MPLQVFSSNDELESCILRNGHFDEEPATSHWYAVMSDITAADNYDHALLATDRSNARLGGMWQNIRSDCLDSNTWYEVQANVLLRQAGTEVTVDCDPSIPWFTHERSCPSIAIKNGHHLVEDIAWTVGPLSSSGTNVDGWYRLYGVFRPTKEILDKNYVALFVARAPTNVDIVVDQVQINPVNEFTVGVIPDCASNLVVNGNAETGDFRYWWIRGNGGDSGHIEVPQTNTERGFVFRHAGYRSERWRGMLQNLVDTTCLTPGSRWRISAVFRYFETNEDGVQIPRACDKTNPLTEYSCPVFEMQFFSPQKPGKATINTGPLTNEDAIESPEVVLGGWNRIVHTITISKEMAKSSDVWLYVQSVGTGFNYELDDVEMVRVN</sequence>
<reference evidence="1" key="1">
    <citation type="submission" date="2021-01" db="EMBL/GenBank/DDBJ databases">
        <authorList>
            <person name="Corre E."/>
            <person name="Pelletier E."/>
            <person name="Niang G."/>
            <person name="Scheremetjew M."/>
            <person name="Finn R."/>
            <person name="Kale V."/>
            <person name="Holt S."/>
            <person name="Cochrane G."/>
            <person name="Meng A."/>
            <person name="Brown T."/>
            <person name="Cohen L."/>
        </authorList>
    </citation>
    <scope>NUCLEOTIDE SEQUENCE</scope>
    <source>
        <strain evidence="1">CCMP826</strain>
    </source>
</reference>
<protein>
    <submittedName>
        <fullName evidence="1">Uncharacterized protein</fullName>
    </submittedName>
</protein>
<dbReference type="EMBL" id="HBGV01003022">
    <property type="protein sequence ID" value="CAD9473351.1"/>
    <property type="molecule type" value="Transcribed_RNA"/>
</dbReference>
<dbReference type="Gene3D" id="2.60.120.260">
    <property type="entry name" value="Galactose-binding domain-like"/>
    <property type="match status" value="2"/>
</dbReference>